<dbReference type="SUPFAM" id="SSF54909">
    <property type="entry name" value="Dimeric alpha+beta barrel"/>
    <property type="match status" value="1"/>
</dbReference>
<dbReference type="Proteomes" id="UP000278475">
    <property type="component" value="Unassembled WGS sequence"/>
</dbReference>
<accession>A0A497EVX8</accession>
<dbReference type="InterPro" id="IPR011008">
    <property type="entry name" value="Dimeric_a/b-barrel"/>
</dbReference>
<name>A0A497EVX8_9CREN</name>
<protein>
    <recommendedName>
        <fullName evidence="5">Lrp/AsnC family transcriptional regulator</fullName>
    </recommendedName>
</protein>
<dbReference type="EMBL" id="QMQV01000012">
    <property type="protein sequence ID" value="RLE50149.1"/>
    <property type="molecule type" value="Genomic_DNA"/>
</dbReference>
<dbReference type="AlphaFoldDB" id="A0A497EVX8"/>
<organism evidence="2 3">
    <name type="scientific">Thermoproteota archaeon</name>
    <dbReference type="NCBI Taxonomy" id="2056631"/>
    <lineage>
        <taxon>Archaea</taxon>
        <taxon>Thermoproteota</taxon>
    </lineage>
</organism>
<dbReference type="Gene3D" id="3.30.70.920">
    <property type="match status" value="1"/>
</dbReference>
<gene>
    <name evidence="1" type="ORF">DRJ31_02425</name>
    <name evidence="2" type="ORF">DRJ33_05780</name>
</gene>
<dbReference type="Proteomes" id="UP000272051">
    <property type="component" value="Unassembled WGS sequence"/>
</dbReference>
<reference evidence="3 4" key="1">
    <citation type="submission" date="2018-06" db="EMBL/GenBank/DDBJ databases">
        <title>Extensive metabolic versatility and redundancy in microbially diverse, dynamic hydrothermal sediments.</title>
        <authorList>
            <person name="Dombrowski N."/>
            <person name="Teske A."/>
            <person name="Baker B.J."/>
        </authorList>
    </citation>
    <scope>NUCLEOTIDE SEQUENCE [LARGE SCALE GENOMIC DNA]</scope>
    <source>
        <strain evidence="2">B34_G17</strain>
        <strain evidence="1">B66_G16</strain>
    </source>
</reference>
<evidence type="ECO:0000313" key="2">
    <source>
        <dbReference type="EMBL" id="RLE51533.1"/>
    </source>
</evidence>
<evidence type="ECO:0000313" key="1">
    <source>
        <dbReference type="EMBL" id="RLE50149.1"/>
    </source>
</evidence>
<evidence type="ECO:0000313" key="4">
    <source>
        <dbReference type="Proteomes" id="UP000278475"/>
    </source>
</evidence>
<proteinExistence type="predicted"/>
<evidence type="ECO:0008006" key="5">
    <source>
        <dbReference type="Google" id="ProtNLM"/>
    </source>
</evidence>
<sequence>MQVCLLIRTYPTKAFDVVKRLEVDERLDVFPVFGRYDVVVFAELKDKEEVLELIRRAGEIEGVTRVEALTEV</sequence>
<evidence type="ECO:0000313" key="3">
    <source>
        <dbReference type="Proteomes" id="UP000272051"/>
    </source>
</evidence>
<dbReference type="EMBL" id="QMQX01000103">
    <property type="protein sequence ID" value="RLE51533.1"/>
    <property type="molecule type" value="Genomic_DNA"/>
</dbReference>
<comment type="caution">
    <text evidence="2">The sequence shown here is derived from an EMBL/GenBank/DDBJ whole genome shotgun (WGS) entry which is preliminary data.</text>
</comment>